<protein>
    <submittedName>
        <fullName evidence="10">Homeobox protein HOX-C4</fullName>
    </submittedName>
</protein>
<dbReference type="InterPro" id="IPR018501">
    <property type="entry name" value="DDT_dom"/>
</dbReference>
<feature type="domain" description="HTH HARE-type" evidence="9">
    <location>
        <begin position="776"/>
        <end position="845"/>
    </location>
</feature>
<evidence type="ECO:0000313" key="10">
    <source>
        <dbReference type="EMBL" id="PNY05557.1"/>
    </source>
</evidence>
<feature type="compositionally biased region" description="Basic residues" evidence="6">
    <location>
        <begin position="1559"/>
        <end position="1578"/>
    </location>
</feature>
<dbReference type="CDD" id="cd00086">
    <property type="entry name" value="homeodomain"/>
    <property type="match status" value="1"/>
</dbReference>
<dbReference type="InterPro" id="IPR007759">
    <property type="entry name" value="Asxl_HARE-HTH"/>
</dbReference>
<feature type="region of interest" description="Disordered" evidence="6">
    <location>
        <begin position="872"/>
        <end position="955"/>
    </location>
</feature>
<feature type="region of interest" description="Disordered" evidence="6">
    <location>
        <begin position="373"/>
        <end position="437"/>
    </location>
</feature>
<evidence type="ECO:0000259" key="7">
    <source>
        <dbReference type="PROSITE" id="PS50071"/>
    </source>
</evidence>
<feature type="compositionally biased region" description="Basic and acidic residues" evidence="6">
    <location>
        <begin position="408"/>
        <end position="437"/>
    </location>
</feature>
<feature type="region of interest" description="Disordered" evidence="6">
    <location>
        <begin position="1601"/>
        <end position="1626"/>
    </location>
</feature>
<feature type="compositionally biased region" description="Low complexity" evidence="6">
    <location>
        <begin position="27"/>
        <end position="40"/>
    </location>
</feature>
<dbReference type="Pfam" id="PF00046">
    <property type="entry name" value="Homeodomain"/>
    <property type="match status" value="1"/>
</dbReference>
<dbReference type="Pfam" id="PF15613">
    <property type="entry name" value="WSD"/>
    <property type="match status" value="1"/>
</dbReference>
<evidence type="ECO:0000256" key="1">
    <source>
        <dbReference type="ARBA" id="ARBA00004123"/>
    </source>
</evidence>
<evidence type="ECO:0000313" key="11">
    <source>
        <dbReference type="Proteomes" id="UP000236291"/>
    </source>
</evidence>
<keyword evidence="3 4" id="KW-0539">Nucleus</keyword>
<feature type="DNA-binding region" description="Homeobox" evidence="4">
    <location>
        <begin position="50"/>
        <end position="109"/>
    </location>
</feature>
<feature type="region of interest" description="Disordered" evidence="6">
    <location>
        <begin position="1"/>
        <end position="61"/>
    </location>
</feature>
<dbReference type="InterPro" id="IPR028941">
    <property type="entry name" value="WHIM2_dom"/>
</dbReference>
<name>A0A2K3NRB6_TRIPR</name>
<accession>A0A2K3NRB6</accession>
<proteinExistence type="predicted"/>
<dbReference type="SMART" id="SM00389">
    <property type="entry name" value="HOX"/>
    <property type="match status" value="1"/>
</dbReference>
<feature type="region of interest" description="Disordered" evidence="6">
    <location>
        <begin position="1245"/>
        <end position="1285"/>
    </location>
</feature>
<evidence type="ECO:0000256" key="3">
    <source>
        <dbReference type="ARBA" id="ARBA00023242"/>
    </source>
</evidence>
<reference evidence="10 11" key="1">
    <citation type="journal article" date="2014" name="Am. J. Bot.">
        <title>Genome assembly and annotation for red clover (Trifolium pratense; Fabaceae).</title>
        <authorList>
            <person name="Istvanek J."/>
            <person name="Jaros M."/>
            <person name="Krenek A."/>
            <person name="Repkova J."/>
        </authorList>
    </citation>
    <scope>NUCLEOTIDE SEQUENCE [LARGE SCALE GENOMIC DNA]</scope>
    <source>
        <strain evidence="11">cv. Tatra</strain>
        <tissue evidence="10">Young leaves</tissue>
    </source>
</reference>
<feature type="compositionally biased region" description="Basic and acidic residues" evidence="6">
    <location>
        <begin position="921"/>
        <end position="937"/>
    </location>
</feature>
<comment type="caution">
    <text evidence="10">The sequence shown here is derived from an EMBL/GenBank/DDBJ whole genome shotgun (WGS) entry which is preliminary data.</text>
</comment>
<feature type="compositionally biased region" description="Polar residues" evidence="6">
    <location>
        <begin position="373"/>
        <end position="402"/>
    </location>
</feature>
<dbReference type="PROSITE" id="PS51913">
    <property type="entry name" value="HTH_HARE"/>
    <property type="match status" value="1"/>
</dbReference>
<dbReference type="Proteomes" id="UP000236291">
    <property type="component" value="Unassembled WGS sequence"/>
</dbReference>
<dbReference type="InterPro" id="IPR044977">
    <property type="entry name" value="RLT1-3"/>
</dbReference>
<dbReference type="PROSITE" id="PS50827">
    <property type="entry name" value="DDT"/>
    <property type="match status" value="1"/>
</dbReference>
<dbReference type="GO" id="GO:0003677">
    <property type="term" value="F:DNA binding"/>
    <property type="evidence" value="ECO:0007669"/>
    <property type="project" value="UniProtKB-UniRule"/>
</dbReference>
<feature type="compositionally biased region" description="Gly residues" evidence="6">
    <location>
        <begin position="1608"/>
        <end position="1617"/>
    </location>
</feature>
<dbReference type="InterPro" id="IPR009057">
    <property type="entry name" value="Homeodomain-like_sf"/>
</dbReference>
<sequence>MEGEASSEGDSDRKRGGGGGGDDNSDENNNNKNNNDGSNSKIAVSNEGQSKPKRQMKTPFQLETLEKAYALDNYPSEPVRIELSEKLGLTDRQLQMWFCHRRLKDKKESAPKKAPPPRKTVVEPLPDSPVDDLRMGSEHGNGYGSGSGSGSSPSTRLEGRNAMPLSVGYYESPQVEMELRAIACVEDQLGEPLREDGPILGVEFDPLPPDAFGAHIATNTSVICFLDQNTRSDLVLPMTGKCMEDMMSEQTRKMEEVENVELASAFVVGGMLRFRCVLLAMSRTSHEYQYLPNQSGNKSDAFGQFGQSHLHTPKEGPSRNSPLPRIHATKGHSSRVSLLSQQDKKGSPYLSPPLDDDVAPTQEVYTNMANVGMNSHQTDCQTGGSENPYASPSGQILQNNATHNERKRKGDDGKITRDVEANEMRIQKELEKQDNLRRKNEERIRKEMERQDRERKKEEERLMRERLREEERTKREEKREIERREKYLLRENLKAERMRQKEELRKEKEAERRKAALEKAHARKIAKESMELIEDEQLEMMELAASSKGLSSIIRLDFDTLQNIESFRGSLCVFPPENVKLRKPFAIQPWINSEENIGNLLMVWRFLITFADVLELWPFTLDEFVQAFHDYDSRLLGEIHVAILKVIIKDIEDVARTPVTGLGMNQNGAANSGGGHPEIVEGAYAWGFDIRNWHKHLNQLTWPEIFRQLALSAGYGPQFKKRSITSSRANSKDEGRSCIDTISALRNGSAAENAVAKMQERGLLGPRRSRHRLTPGTVKFAAFHVLSLESGDGLNVIELAEKIQKSGLRDLTTSKTPEASISVALTRDAKLFERVAPSTYCVRAAFRKDPADAESILSEARKKIQIFENGFLAEEDADDGEREESESEVDEDPEVDDLVNPSSVIKTSDHCNDFSSSGKENLGHDAELKDEFDKDLPYPDNGSKSADRPRAVSGQPVACENLNARNLGEDNMEIDESKSGESWIQGLTEGEYSDLSVEERLNALVVLVGVANEGNSIRVVLEDRLEAANALKKQMLAEGQIDKIRLKDDNVIKSDFPKVETQLTCAAVEGNQSPLLDINNNEESPSKTENKRLALVGQNLPEKLSSSQDLCIGPDNPQTVLSAQYSKRSRSQLKSYISQLAEEMYIYRSLPLGQDRRHNRYWQFVASASCNDPGSGRIFVEYHDGKWRLIDSVEAFDTLLSSLDSRGIRESHLRLMLLKIENIFKENVQKNAKCAKIGNTDEIRVKNEADETDSSPDNHTRSDSPSSTLCGLSSDTSETSSSFRIELGKSESDKKSALGRYQDFQKWMWKECYNPSILSAMKYGKKRCKPQVDICDTCLDLYCLEDSHCSYCHRTFPSNDGFNFSRHAFECGDKLPKDICILDSSLPLRTRLLKAILAFIEVSVPPEAFQSIWTEDIRRLWGVKLNRSSSVEELLQILTLFERALKRDFLSSSFSTTGDLLGMSTLLESAAHTSMDLESVPVLPWVPRTTSAVSLRLFEFDTSIAYVKLEKPELYEEKEARYIKLPSRYASVKSTKVVEPADLERDELMKVKSAPIGRSSKKRGRVNHDKGRTKKLSKRTNDSKQDNVHHNFIVTDNLSQRIKQQGQGSQGQAGGRGPRTVRKRRAEKRVVEDYLLDDRAANHSFNIGREPSRILDEDWNYEKTGPIHMEAADVSSSSEEVEYDDNAQAVESDDNVEAVEYGQGNWEIGFNGTPNRWNRDLVGMSDEDAEASEDDNNNGIEENEVEVEEEEEEEEGSEADVMSEGSDGMANNRVVNEESSDSSDSEDSSE</sequence>
<keyword evidence="2" id="KW-0804">Transcription</keyword>
<dbReference type="PROSITE" id="PS50071">
    <property type="entry name" value="HOMEOBOX_2"/>
    <property type="match status" value="1"/>
</dbReference>
<evidence type="ECO:0000256" key="2">
    <source>
        <dbReference type="ARBA" id="ARBA00023163"/>
    </source>
</evidence>
<evidence type="ECO:0000256" key="4">
    <source>
        <dbReference type="PROSITE-ProRule" id="PRU00108"/>
    </source>
</evidence>
<feature type="compositionally biased region" description="Low complexity" evidence="6">
    <location>
        <begin position="1273"/>
        <end position="1282"/>
    </location>
</feature>
<keyword evidence="4 5" id="KW-0238">DNA-binding</keyword>
<keyword evidence="4 5" id="KW-0371">Homeobox</keyword>
<evidence type="ECO:0000259" key="9">
    <source>
        <dbReference type="PROSITE" id="PS51913"/>
    </source>
</evidence>
<reference evidence="10 11" key="2">
    <citation type="journal article" date="2017" name="Front. Plant Sci.">
        <title>Gene Classification and Mining of Molecular Markers Useful in Red Clover (Trifolium pratense) Breeding.</title>
        <authorList>
            <person name="Istvanek J."/>
            <person name="Dluhosova J."/>
            <person name="Dluhos P."/>
            <person name="Patkova L."/>
            <person name="Nedelnik J."/>
            <person name="Repkova J."/>
        </authorList>
    </citation>
    <scope>NUCLEOTIDE SEQUENCE [LARGE SCALE GENOMIC DNA]</scope>
    <source>
        <strain evidence="11">cv. Tatra</strain>
        <tissue evidence="10">Young leaves</tissue>
    </source>
</reference>
<feature type="compositionally biased region" description="Acidic residues" evidence="6">
    <location>
        <begin position="1725"/>
        <end position="1758"/>
    </location>
</feature>
<dbReference type="STRING" id="57577.A0A2K3NRB6"/>
<dbReference type="Pfam" id="PF05066">
    <property type="entry name" value="HARE-HTH"/>
    <property type="match status" value="1"/>
</dbReference>
<feature type="domain" description="DDT" evidence="8">
    <location>
        <begin position="594"/>
        <end position="653"/>
    </location>
</feature>
<dbReference type="PANTHER" id="PTHR36968:SF17">
    <property type="entry name" value="HOMEOBOX DOMAIN PROTEIN"/>
    <property type="match status" value="1"/>
</dbReference>
<organism evidence="10 11">
    <name type="scientific">Trifolium pratense</name>
    <name type="common">Red clover</name>
    <dbReference type="NCBI Taxonomy" id="57577"/>
    <lineage>
        <taxon>Eukaryota</taxon>
        <taxon>Viridiplantae</taxon>
        <taxon>Streptophyta</taxon>
        <taxon>Embryophyta</taxon>
        <taxon>Tracheophyta</taxon>
        <taxon>Spermatophyta</taxon>
        <taxon>Magnoliopsida</taxon>
        <taxon>eudicotyledons</taxon>
        <taxon>Gunneridae</taxon>
        <taxon>Pentapetalae</taxon>
        <taxon>rosids</taxon>
        <taxon>fabids</taxon>
        <taxon>Fabales</taxon>
        <taxon>Fabaceae</taxon>
        <taxon>Papilionoideae</taxon>
        <taxon>50 kb inversion clade</taxon>
        <taxon>NPAAA clade</taxon>
        <taxon>Hologalegina</taxon>
        <taxon>IRL clade</taxon>
        <taxon>Trifolieae</taxon>
        <taxon>Trifolium</taxon>
    </lineage>
</organism>
<dbReference type="InterPro" id="IPR028942">
    <property type="entry name" value="WHIM1_dom"/>
</dbReference>
<feature type="region of interest" description="Disordered" evidence="6">
    <location>
        <begin position="1549"/>
        <end position="1586"/>
    </location>
</feature>
<feature type="region of interest" description="Disordered" evidence="6">
    <location>
        <begin position="104"/>
        <end position="159"/>
    </location>
</feature>
<evidence type="ECO:0000256" key="5">
    <source>
        <dbReference type="RuleBase" id="RU000682"/>
    </source>
</evidence>
<feature type="region of interest" description="Disordered" evidence="6">
    <location>
        <begin position="299"/>
        <end position="359"/>
    </location>
</feature>
<dbReference type="GO" id="GO:0005634">
    <property type="term" value="C:nucleus"/>
    <property type="evidence" value="ECO:0007669"/>
    <property type="project" value="UniProtKB-SubCell"/>
</dbReference>
<feature type="domain" description="Homeobox" evidence="7">
    <location>
        <begin position="48"/>
        <end position="108"/>
    </location>
</feature>
<dbReference type="Pfam" id="PF02791">
    <property type="entry name" value="DDT"/>
    <property type="match status" value="1"/>
</dbReference>
<dbReference type="Gene3D" id="1.10.10.60">
    <property type="entry name" value="Homeodomain-like"/>
    <property type="match status" value="1"/>
</dbReference>
<evidence type="ECO:0000256" key="6">
    <source>
        <dbReference type="SAM" id="MobiDB-lite"/>
    </source>
</evidence>
<feature type="compositionally biased region" description="Acidic residues" evidence="6">
    <location>
        <begin position="873"/>
        <end position="897"/>
    </location>
</feature>
<dbReference type="SMART" id="SM00571">
    <property type="entry name" value="DDT"/>
    <property type="match status" value="1"/>
</dbReference>
<feature type="compositionally biased region" description="Acidic residues" evidence="6">
    <location>
        <begin position="1778"/>
        <end position="1790"/>
    </location>
</feature>
<feature type="compositionally biased region" description="Gly residues" evidence="6">
    <location>
        <begin position="139"/>
        <end position="149"/>
    </location>
</feature>
<dbReference type="EMBL" id="ASHM01000861">
    <property type="protein sequence ID" value="PNY05557.1"/>
    <property type="molecule type" value="Genomic_DNA"/>
</dbReference>
<evidence type="ECO:0000259" key="8">
    <source>
        <dbReference type="PROSITE" id="PS50827"/>
    </source>
</evidence>
<dbReference type="PANTHER" id="PTHR36968">
    <property type="entry name" value="HOMEOBOX-DDT DOMAIN PROTEIN RLT2"/>
    <property type="match status" value="1"/>
</dbReference>
<comment type="subcellular location">
    <subcellularLocation>
        <location evidence="1 4 5">Nucleus</location>
    </subcellularLocation>
</comment>
<dbReference type="Pfam" id="PF15612">
    <property type="entry name" value="WHIM1"/>
    <property type="match status" value="1"/>
</dbReference>
<gene>
    <name evidence="10" type="ORF">L195_g002010</name>
</gene>
<dbReference type="GO" id="GO:0006357">
    <property type="term" value="P:regulation of transcription by RNA polymerase II"/>
    <property type="evidence" value="ECO:0007669"/>
    <property type="project" value="InterPro"/>
</dbReference>
<dbReference type="InterPro" id="IPR001356">
    <property type="entry name" value="HD"/>
</dbReference>
<dbReference type="SUPFAM" id="SSF46689">
    <property type="entry name" value="Homeodomain-like"/>
    <property type="match status" value="1"/>
</dbReference>
<feature type="region of interest" description="Disordered" evidence="6">
    <location>
        <begin position="1710"/>
        <end position="1790"/>
    </location>
</feature>